<dbReference type="InterPro" id="IPR011650">
    <property type="entry name" value="Peptidase_M20_dimer"/>
</dbReference>
<dbReference type="PIRSF" id="PIRSF005962">
    <property type="entry name" value="Pept_M20D_amidohydro"/>
    <property type="match status" value="1"/>
</dbReference>
<evidence type="ECO:0000259" key="2">
    <source>
        <dbReference type="Pfam" id="PF07687"/>
    </source>
</evidence>
<evidence type="ECO:0000313" key="4">
    <source>
        <dbReference type="Proteomes" id="UP001227230"/>
    </source>
</evidence>
<sequence length="387" mass="41668">MEFICGWLLMLSAFVSGTAGAVENGLGSEVGLLMDTAKEAEFFGWMRSVRRRIHEYPELAFEEHKTSQIIRSELDSLGIEYSWPVAKTGVVASIGSGKQPWFSLRADMDALPIQGTVKLVFQPGEEGHAGAYHVLKEGALDDFQAIFGLHVSPGMPTGTVGSKPGPLLAGAARFSAVIKGKGGHAASPHVGRDPVLAASLAILALQQIVSRETDPLEARVITVGFIEAGQAANVIPETVRFGGTLRSLTTEGLLYIQQRVRQVIEMQAAVHRCTATIDFMEEKLTPYPATVNDEAMYEHAKSIAEILLGQPNVHLLPATMGAEDFSFYAQKMPAAFFFIGTKNETLKSDKPLHSPLFVMDEEALPIGAALHAAVAISYLESHAVEGL</sequence>
<dbReference type="InterPro" id="IPR017439">
    <property type="entry name" value="Amidohydrolase"/>
</dbReference>
<evidence type="ECO:0000256" key="1">
    <source>
        <dbReference type="SAM" id="SignalP"/>
    </source>
</evidence>
<gene>
    <name evidence="3" type="ORF">VitviT2T_012483</name>
</gene>
<dbReference type="SUPFAM" id="SSF55031">
    <property type="entry name" value="Bacterial exopeptidase dimerisation domain"/>
    <property type="match status" value="1"/>
</dbReference>
<dbReference type="NCBIfam" id="TIGR01891">
    <property type="entry name" value="amidohydrolases"/>
    <property type="match status" value="1"/>
</dbReference>
<dbReference type="PANTHER" id="PTHR11014:SF63">
    <property type="entry name" value="METALLOPEPTIDASE, PUTATIVE (AFU_ORTHOLOGUE AFUA_6G09600)-RELATED"/>
    <property type="match status" value="1"/>
</dbReference>
<dbReference type="EMBL" id="CP126655">
    <property type="protein sequence ID" value="WJZ93552.1"/>
    <property type="molecule type" value="Genomic_DNA"/>
</dbReference>
<dbReference type="InterPro" id="IPR036264">
    <property type="entry name" value="Bact_exopeptidase_dim_dom"/>
</dbReference>
<dbReference type="PANTHER" id="PTHR11014">
    <property type="entry name" value="PEPTIDASE M20 FAMILY MEMBER"/>
    <property type="match status" value="1"/>
</dbReference>
<dbReference type="Pfam" id="PF07687">
    <property type="entry name" value="M20_dimer"/>
    <property type="match status" value="1"/>
</dbReference>
<evidence type="ECO:0000313" key="3">
    <source>
        <dbReference type="EMBL" id="WJZ93552.1"/>
    </source>
</evidence>
<dbReference type="Gene3D" id="3.40.630.10">
    <property type="entry name" value="Zn peptidases"/>
    <property type="match status" value="3"/>
</dbReference>
<protein>
    <recommendedName>
        <fullName evidence="2">Peptidase M20 dimerisation domain-containing protein</fullName>
    </recommendedName>
</protein>
<accession>A0ABY9CDY1</accession>
<dbReference type="SUPFAM" id="SSF53187">
    <property type="entry name" value="Zn-dependent exopeptidases"/>
    <property type="match status" value="1"/>
</dbReference>
<dbReference type="Proteomes" id="UP001227230">
    <property type="component" value="Chromosome 8"/>
</dbReference>
<name>A0ABY9CDY1_VITVI</name>
<reference evidence="3 4" key="1">
    <citation type="journal article" date="2023" name="Hortic Res">
        <title>The complete reference genome for grapevine (Vitis vinifera L.) genetics and breeding.</title>
        <authorList>
            <person name="Shi X."/>
            <person name="Cao S."/>
            <person name="Wang X."/>
            <person name="Huang S."/>
            <person name="Wang Y."/>
            <person name="Liu Z."/>
            <person name="Liu W."/>
            <person name="Leng X."/>
            <person name="Peng Y."/>
            <person name="Wang N."/>
            <person name="Wang Y."/>
            <person name="Ma Z."/>
            <person name="Xu X."/>
            <person name="Zhang F."/>
            <person name="Xue H."/>
            <person name="Zhong H."/>
            <person name="Wang Y."/>
            <person name="Zhang K."/>
            <person name="Velt A."/>
            <person name="Avia K."/>
            <person name="Holtgrawe D."/>
            <person name="Grimplet J."/>
            <person name="Matus J.T."/>
            <person name="Ware D."/>
            <person name="Wu X."/>
            <person name="Wang H."/>
            <person name="Liu C."/>
            <person name="Fang Y."/>
            <person name="Rustenholz C."/>
            <person name="Cheng Z."/>
            <person name="Xiao H."/>
            <person name="Zhou Y."/>
        </authorList>
    </citation>
    <scope>NUCLEOTIDE SEQUENCE [LARGE SCALE GENOMIC DNA]</scope>
    <source>
        <strain evidence="4">cv. Pinot noir / PN40024</strain>
        <tissue evidence="3">Leaf</tissue>
    </source>
</reference>
<keyword evidence="1" id="KW-0732">Signal</keyword>
<feature type="domain" description="Peptidase M20 dimerisation" evidence="2">
    <location>
        <begin position="170"/>
        <end position="267"/>
    </location>
</feature>
<feature type="chain" id="PRO_5045308230" description="Peptidase M20 dimerisation domain-containing protein" evidence="1">
    <location>
        <begin position="21"/>
        <end position="387"/>
    </location>
</feature>
<keyword evidence="4" id="KW-1185">Reference proteome</keyword>
<dbReference type="InterPro" id="IPR002933">
    <property type="entry name" value="Peptidase_M20"/>
</dbReference>
<dbReference type="Pfam" id="PF01546">
    <property type="entry name" value="Peptidase_M20"/>
    <property type="match status" value="1"/>
</dbReference>
<feature type="signal peptide" evidence="1">
    <location>
        <begin position="1"/>
        <end position="20"/>
    </location>
</feature>
<proteinExistence type="predicted"/>
<organism evidence="3 4">
    <name type="scientific">Vitis vinifera</name>
    <name type="common">Grape</name>
    <dbReference type="NCBI Taxonomy" id="29760"/>
    <lineage>
        <taxon>Eukaryota</taxon>
        <taxon>Viridiplantae</taxon>
        <taxon>Streptophyta</taxon>
        <taxon>Embryophyta</taxon>
        <taxon>Tracheophyta</taxon>
        <taxon>Spermatophyta</taxon>
        <taxon>Magnoliopsida</taxon>
        <taxon>eudicotyledons</taxon>
        <taxon>Gunneridae</taxon>
        <taxon>Pentapetalae</taxon>
        <taxon>rosids</taxon>
        <taxon>Vitales</taxon>
        <taxon>Vitaceae</taxon>
        <taxon>Viteae</taxon>
        <taxon>Vitis</taxon>
    </lineage>
</organism>